<reference evidence="1 2" key="2">
    <citation type="submission" date="2021-10" db="EMBL/GenBank/DDBJ databases">
        <authorList>
            <person name="Piombo E."/>
        </authorList>
    </citation>
    <scope>NUCLEOTIDE SEQUENCE [LARGE SCALE GENOMIC DNA]</scope>
</reference>
<keyword evidence="2" id="KW-1185">Reference proteome</keyword>
<proteinExistence type="predicted"/>
<dbReference type="OrthoDB" id="4922812at2759"/>
<sequence>MGLAYLAIFFYHTRKSIPSYQITFRKRSNVPLFVHIVVGLYEILHFHSQAIYGRKPVPDATDTALCVLHTLTTLHLSKTLLRGDITTRPSYQAGGILRLSTGLAAYITRSDALHRGTIRMLNAFLYTRMLIFLSKRTGLDTIQSKASVYSQSVFLGAVIAIYESGVSGAVPLYILSVGFVILLNHHISLQINSQIVQFYHTLMLWLGLAELRSIRTHFHPPELDAGISDQYVVDAEDPVEKLTAEMKRSTHARS</sequence>
<comment type="caution">
    <text evidence="1">The sequence shown here is derived from an EMBL/GenBank/DDBJ whole genome shotgun (WGS) entry which is preliminary data.</text>
</comment>
<evidence type="ECO:0000313" key="1">
    <source>
        <dbReference type="EMBL" id="CAG9984402.1"/>
    </source>
</evidence>
<name>A0A9N9UFF0_9HYPO</name>
<dbReference type="EMBL" id="CABFNO020001387">
    <property type="protein sequence ID" value="CAG9984402.1"/>
    <property type="molecule type" value="Genomic_DNA"/>
</dbReference>
<reference evidence="2" key="1">
    <citation type="submission" date="2019-06" db="EMBL/GenBank/DDBJ databases">
        <authorList>
            <person name="Broberg M."/>
        </authorList>
    </citation>
    <scope>NUCLEOTIDE SEQUENCE [LARGE SCALE GENOMIC DNA]</scope>
</reference>
<protein>
    <submittedName>
        <fullName evidence="1">Uncharacterized protein</fullName>
    </submittedName>
</protein>
<accession>A0A9N9UFF0</accession>
<dbReference type="Proteomes" id="UP000754883">
    <property type="component" value="Unassembled WGS sequence"/>
</dbReference>
<evidence type="ECO:0000313" key="2">
    <source>
        <dbReference type="Proteomes" id="UP000754883"/>
    </source>
</evidence>
<dbReference type="AlphaFoldDB" id="A0A9N9UFF0"/>
<gene>
    <name evidence="1" type="ORF">CBYS24578_00012164</name>
</gene>
<organism evidence="1 2">
    <name type="scientific">Clonostachys byssicola</name>
    <dbReference type="NCBI Taxonomy" id="160290"/>
    <lineage>
        <taxon>Eukaryota</taxon>
        <taxon>Fungi</taxon>
        <taxon>Dikarya</taxon>
        <taxon>Ascomycota</taxon>
        <taxon>Pezizomycotina</taxon>
        <taxon>Sordariomycetes</taxon>
        <taxon>Hypocreomycetidae</taxon>
        <taxon>Hypocreales</taxon>
        <taxon>Bionectriaceae</taxon>
        <taxon>Clonostachys</taxon>
    </lineage>
</organism>